<dbReference type="InterPro" id="IPR037518">
    <property type="entry name" value="MPN"/>
</dbReference>
<dbReference type="PROSITE" id="PS50249">
    <property type="entry name" value="MPN"/>
    <property type="match status" value="1"/>
</dbReference>
<dbReference type="InterPro" id="IPR020891">
    <property type="entry name" value="UPF0758_CS"/>
</dbReference>
<dbReference type="Gene3D" id="3.40.140.10">
    <property type="entry name" value="Cytidine Deaminase, domain 2"/>
    <property type="match status" value="1"/>
</dbReference>
<reference evidence="8" key="2">
    <citation type="journal article" date="2021" name="PeerJ">
        <title>Extensive microbial diversity within the chicken gut microbiome revealed by metagenomics and culture.</title>
        <authorList>
            <person name="Gilroy R."/>
            <person name="Ravi A."/>
            <person name="Getino M."/>
            <person name="Pursley I."/>
            <person name="Horton D.L."/>
            <person name="Alikhan N.F."/>
            <person name="Baker D."/>
            <person name="Gharbi K."/>
            <person name="Hall N."/>
            <person name="Watson M."/>
            <person name="Adriaenssens E.M."/>
            <person name="Foster-Nyarko E."/>
            <person name="Jarju S."/>
            <person name="Secka A."/>
            <person name="Antonio M."/>
            <person name="Oren A."/>
            <person name="Chaudhuri R.R."/>
            <person name="La Ragione R."/>
            <person name="Hildebrand F."/>
            <person name="Pallen M.J."/>
        </authorList>
    </citation>
    <scope>NUCLEOTIDE SEQUENCE</scope>
    <source>
        <strain evidence="8">20514</strain>
    </source>
</reference>
<keyword evidence="2" id="KW-0479">Metal-binding</keyword>
<dbReference type="EMBL" id="JADIMQ010000063">
    <property type="protein sequence ID" value="MBO8448500.1"/>
    <property type="molecule type" value="Genomic_DNA"/>
</dbReference>
<dbReference type="NCBIfam" id="NF000642">
    <property type="entry name" value="PRK00024.1"/>
    <property type="match status" value="1"/>
</dbReference>
<dbReference type="PROSITE" id="PS01302">
    <property type="entry name" value="UPF0758"/>
    <property type="match status" value="1"/>
</dbReference>
<dbReference type="AlphaFoldDB" id="A0A9D9HBW3"/>
<dbReference type="InterPro" id="IPR046778">
    <property type="entry name" value="UPF0758_N"/>
</dbReference>
<dbReference type="InterPro" id="IPR001405">
    <property type="entry name" value="UPF0758"/>
</dbReference>
<comment type="caution">
    <text evidence="8">The sequence shown here is derived from an EMBL/GenBank/DDBJ whole genome shotgun (WGS) entry which is preliminary data.</text>
</comment>
<evidence type="ECO:0000313" key="9">
    <source>
        <dbReference type="Proteomes" id="UP000810252"/>
    </source>
</evidence>
<dbReference type="CDD" id="cd08071">
    <property type="entry name" value="MPN_DUF2466"/>
    <property type="match status" value="1"/>
</dbReference>
<evidence type="ECO:0000313" key="8">
    <source>
        <dbReference type="EMBL" id="MBO8448500.1"/>
    </source>
</evidence>
<evidence type="ECO:0000256" key="5">
    <source>
        <dbReference type="ARBA" id="ARBA00023049"/>
    </source>
</evidence>
<dbReference type="InterPro" id="IPR025657">
    <property type="entry name" value="RadC_JAB"/>
</dbReference>
<dbReference type="GO" id="GO:0006508">
    <property type="term" value="P:proteolysis"/>
    <property type="evidence" value="ECO:0007669"/>
    <property type="project" value="UniProtKB-KW"/>
</dbReference>
<keyword evidence="1" id="KW-0645">Protease</keyword>
<feature type="domain" description="MPN" evidence="7">
    <location>
        <begin position="104"/>
        <end position="226"/>
    </location>
</feature>
<reference evidence="8" key="1">
    <citation type="submission" date="2020-10" db="EMBL/GenBank/DDBJ databases">
        <authorList>
            <person name="Gilroy R."/>
        </authorList>
    </citation>
    <scope>NUCLEOTIDE SEQUENCE</scope>
    <source>
        <strain evidence="8">20514</strain>
    </source>
</reference>
<name>A0A9D9HBW3_9BACT</name>
<dbReference type="InterPro" id="IPR010994">
    <property type="entry name" value="RuvA_2-like"/>
</dbReference>
<accession>A0A9D9HBW3</accession>
<comment type="similarity">
    <text evidence="6">Belongs to the UPF0758 family.</text>
</comment>
<evidence type="ECO:0000256" key="6">
    <source>
        <dbReference type="RuleBase" id="RU003797"/>
    </source>
</evidence>
<evidence type="ECO:0000256" key="4">
    <source>
        <dbReference type="ARBA" id="ARBA00022833"/>
    </source>
</evidence>
<sequence length="228" mass="24951">MKMKDLAPEERPREKLASRGARALDNRELIAILLRTGTGKRNAVEIAGDLLAAAGNSLGGLAESSIEEMTGVTGIGTDKAVTVAAAMELGKRFVYEKDNTRKVPVTEAMQIYRLMLPVLKGLVHEECWVVFLNRANYILGQEMVSSGGMSSTVLDVKMILRRALEKKAHGIILVHNHPSGNPYPGSSDIRQTENLKKAAETFDISLVDHIVIAGNRYYSFADEEARTV</sequence>
<dbReference type="GO" id="GO:0008237">
    <property type="term" value="F:metallopeptidase activity"/>
    <property type="evidence" value="ECO:0007669"/>
    <property type="project" value="UniProtKB-KW"/>
</dbReference>
<dbReference type="Pfam" id="PF04002">
    <property type="entry name" value="RadC"/>
    <property type="match status" value="1"/>
</dbReference>
<organism evidence="8 9">
    <name type="scientific">Candidatus Cryptobacteroides merdigallinarum</name>
    <dbReference type="NCBI Taxonomy" id="2840770"/>
    <lineage>
        <taxon>Bacteria</taxon>
        <taxon>Pseudomonadati</taxon>
        <taxon>Bacteroidota</taxon>
        <taxon>Bacteroidia</taxon>
        <taxon>Bacteroidales</taxon>
        <taxon>Candidatus Cryptobacteroides</taxon>
    </lineage>
</organism>
<evidence type="ECO:0000256" key="1">
    <source>
        <dbReference type="ARBA" id="ARBA00022670"/>
    </source>
</evidence>
<evidence type="ECO:0000256" key="2">
    <source>
        <dbReference type="ARBA" id="ARBA00022723"/>
    </source>
</evidence>
<gene>
    <name evidence="8" type="primary">radC</name>
    <name evidence="8" type="ORF">IAC29_04430</name>
</gene>
<dbReference type="GO" id="GO:0046872">
    <property type="term" value="F:metal ion binding"/>
    <property type="evidence" value="ECO:0007669"/>
    <property type="project" value="UniProtKB-KW"/>
</dbReference>
<evidence type="ECO:0000256" key="3">
    <source>
        <dbReference type="ARBA" id="ARBA00022801"/>
    </source>
</evidence>
<dbReference type="Proteomes" id="UP000810252">
    <property type="component" value="Unassembled WGS sequence"/>
</dbReference>
<dbReference type="SUPFAM" id="SSF47781">
    <property type="entry name" value="RuvA domain 2-like"/>
    <property type="match status" value="1"/>
</dbReference>
<dbReference type="Pfam" id="PF20582">
    <property type="entry name" value="UPF0758_N"/>
    <property type="match status" value="1"/>
</dbReference>
<keyword evidence="3" id="KW-0378">Hydrolase</keyword>
<proteinExistence type="inferred from homology"/>
<evidence type="ECO:0000259" key="7">
    <source>
        <dbReference type="PROSITE" id="PS50249"/>
    </source>
</evidence>
<dbReference type="PANTHER" id="PTHR30471">
    <property type="entry name" value="DNA REPAIR PROTEIN RADC"/>
    <property type="match status" value="1"/>
</dbReference>
<protein>
    <submittedName>
        <fullName evidence="8">DNA repair protein RadC</fullName>
    </submittedName>
</protein>
<keyword evidence="4" id="KW-0862">Zinc</keyword>
<dbReference type="PANTHER" id="PTHR30471:SF3">
    <property type="entry name" value="UPF0758 PROTEIN YEES-RELATED"/>
    <property type="match status" value="1"/>
</dbReference>
<dbReference type="NCBIfam" id="TIGR00608">
    <property type="entry name" value="radc"/>
    <property type="match status" value="1"/>
</dbReference>
<keyword evidence="5" id="KW-0482">Metalloprotease</keyword>